<dbReference type="InParanoid" id="A0A507B6P9"/>
<reference evidence="3 4" key="1">
    <citation type="submission" date="2019-06" db="EMBL/GenBank/DDBJ databases">
        <title>Draft genome sequence of the filamentous fungus Phialemoniopsis curvata isolated from diesel fuel.</title>
        <authorList>
            <person name="Varaljay V.A."/>
            <person name="Lyon W.J."/>
            <person name="Crouch A.L."/>
            <person name="Drake C.E."/>
            <person name="Hollomon J.M."/>
            <person name="Nadeau L.J."/>
            <person name="Nunn H.S."/>
            <person name="Stevenson B.S."/>
            <person name="Bojanowski C.L."/>
            <person name="Crookes-Goodson W.J."/>
        </authorList>
    </citation>
    <scope>NUCLEOTIDE SEQUENCE [LARGE SCALE GENOMIC DNA]</scope>
    <source>
        <strain evidence="3 4">D216</strain>
    </source>
</reference>
<gene>
    <name evidence="3" type="ORF">E0L32_006967</name>
</gene>
<dbReference type="Gene3D" id="3.40.640.10">
    <property type="entry name" value="Type I PLP-dependent aspartate aminotransferase-like (Major domain)"/>
    <property type="match status" value="1"/>
</dbReference>
<name>A0A507B6P9_9PEZI</name>
<evidence type="ECO:0000259" key="2">
    <source>
        <dbReference type="Pfam" id="PF00266"/>
    </source>
</evidence>
<organism evidence="3 4">
    <name type="scientific">Thyridium curvatum</name>
    <dbReference type="NCBI Taxonomy" id="1093900"/>
    <lineage>
        <taxon>Eukaryota</taxon>
        <taxon>Fungi</taxon>
        <taxon>Dikarya</taxon>
        <taxon>Ascomycota</taxon>
        <taxon>Pezizomycotina</taxon>
        <taxon>Sordariomycetes</taxon>
        <taxon>Sordariomycetidae</taxon>
        <taxon>Thyridiales</taxon>
        <taxon>Thyridiaceae</taxon>
        <taxon>Thyridium</taxon>
    </lineage>
</organism>
<dbReference type="InterPro" id="IPR015422">
    <property type="entry name" value="PyrdxlP-dep_Trfase_small"/>
</dbReference>
<feature type="domain" description="Aminotransferase class V" evidence="2">
    <location>
        <begin position="71"/>
        <end position="257"/>
    </location>
</feature>
<dbReference type="PANTHER" id="PTHR43092:SF2">
    <property type="entry name" value="HERCYNYLCYSTEINE SULFOXIDE LYASE"/>
    <property type="match status" value="1"/>
</dbReference>
<dbReference type="STRING" id="1093900.A0A507B6P9"/>
<dbReference type="SUPFAM" id="SSF53383">
    <property type="entry name" value="PLP-dependent transferases"/>
    <property type="match status" value="1"/>
</dbReference>
<proteinExistence type="predicted"/>
<dbReference type="EMBL" id="SKBQ01000041">
    <property type="protein sequence ID" value="TPX12320.1"/>
    <property type="molecule type" value="Genomic_DNA"/>
</dbReference>
<dbReference type="Gene3D" id="3.90.1150.10">
    <property type="entry name" value="Aspartate Aminotransferase, domain 1"/>
    <property type="match status" value="1"/>
</dbReference>
<keyword evidence="1" id="KW-0663">Pyridoxal phosphate</keyword>
<evidence type="ECO:0000313" key="3">
    <source>
        <dbReference type="EMBL" id="TPX12320.1"/>
    </source>
</evidence>
<dbReference type="OrthoDB" id="5978656at2759"/>
<dbReference type="InterPro" id="IPR015424">
    <property type="entry name" value="PyrdxlP-dep_Trfase"/>
</dbReference>
<protein>
    <recommendedName>
        <fullName evidence="2">Aminotransferase class V domain-containing protein</fullName>
    </recommendedName>
</protein>
<keyword evidence="4" id="KW-1185">Reference proteome</keyword>
<comment type="caution">
    <text evidence="3">The sequence shown here is derived from an EMBL/GenBank/DDBJ whole genome shotgun (WGS) entry which is preliminary data.</text>
</comment>
<dbReference type="RefSeq" id="XP_030994031.1">
    <property type="nucleotide sequence ID" value="XM_031141658.1"/>
</dbReference>
<evidence type="ECO:0000256" key="1">
    <source>
        <dbReference type="ARBA" id="ARBA00022898"/>
    </source>
</evidence>
<dbReference type="GeneID" id="41974414"/>
<dbReference type="Pfam" id="PF00266">
    <property type="entry name" value="Aminotran_5"/>
    <property type="match status" value="1"/>
</dbReference>
<dbReference type="InterPro" id="IPR015421">
    <property type="entry name" value="PyrdxlP-dep_Trfase_major"/>
</dbReference>
<evidence type="ECO:0000313" key="4">
    <source>
        <dbReference type="Proteomes" id="UP000319257"/>
    </source>
</evidence>
<accession>A0A507B6P9</accession>
<dbReference type="InterPro" id="IPR000192">
    <property type="entry name" value="Aminotrans_V_dom"/>
</dbReference>
<sequence length="437" mass="49110">MDEHTSSSASASASGGPVPFGKEMRKLFNFSDTYRPMNHGSWGTFPRAIMEERAAHQRAFEARPDVHKYRDTPALIAASRAAVAPLLGAPADEVVLVPNASTGVNTVLRNLPFREGDVVIYFSSVYDACRRTVESLAETTPVRGWQVEVEHPLEDDEVVRRFREGVLAARAAGQRVLAADFETVMSLPGGRLPWERLCGVCKEFGVLSLVDAAHGVGHVDLTRVGEVSPDFLVTNCHKWLFTPRGCAALYVPKRNQHLIATNFPTYHAYQPPAARASMDTNAYFQSLFLDLATLDVSAFFCLPAAIKWRDEVCGGEDRIREYCFDLARRGGDRVAQTLGTEVMDNASHSFRKCCFANVRLPLQVGRDFAEDEAGRVSDYLYDVAMSEFDTYFQIKFDYGHFWVRLSAQVYLEMEDFEWSGRTLMELCRRVREGKWRS</sequence>
<dbReference type="AlphaFoldDB" id="A0A507B6P9"/>
<dbReference type="Proteomes" id="UP000319257">
    <property type="component" value="Unassembled WGS sequence"/>
</dbReference>
<dbReference type="PANTHER" id="PTHR43092">
    <property type="entry name" value="L-CYSTEINE DESULFHYDRASE"/>
    <property type="match status" value="1"/>
</dbReference>